<proteinExistence type="predicted"/>
<dbReference type="Proteomes" id="UP000492820">
    <property type="component" value="Unassembled WGS sequence"/>
</dbReference>
<evidence type="ECO:0000313" key="1">
    <source>
        <dbReference type="EMBL" id="CDS20488.1"/>
    </source>
</evidence>
<dbReference type="EMBL" id="LK028581">
    <property type="protein sequence ID" value="CDS20488.1"/>
    <property type="molecule type" value="Genomic_DNA"/>
</dbReference>
<sequence length="36" mass="4094">MLRFSWVNQSSSIHFDVLCFAGYLVTPLSGLTFRPC</sequence>
<accession>A0A068WK53</accession>
<dbReference type="WBParaSite" id="EgrG_001116200">
    <property type="protein sequence ID" value="EgrG_001116200"/>
    <property type="gene ID" value="EgrG_001116200"/>
</dbReference>
<organism evidence="1">
    <name type="scientific">Echinococcus granulosus</name>
    <name type="common">Hydatid tapeworm</name>
    <dbReference type="NCBI Taxonomy" id="6210"/>
    <lineage>
        <taxon>Eukaryota</taxon>
        <taxon>Metazoa</taxon>
        <taxon>Spiralia</taxon>
        <taxon>Lophotrochozoa</taxon>
        <taxon>Platyhelminthes</taxon>
        <taxon>Cestoda</taxon>
        <taxon>Eucestoda</taxon>
        <taxon>Cyclophyllidea</taxon>
        <taxon>Taeniidae</taxon>
        <taxon>Echinococcus</taxon>
        <taxon>Echinococcus granulosus group</taxon>
    </lineage>
</organism>
<reference evidence="3" key="3">
    <citation type="submission" date="2020-10" db="UniProtKB">
        <authorList>
            <consortium name="WormBaseParasite"/>
        </authorList>
    </citation>
    <scope>IDENTIFICATION</scope>
</reference>
<gene>
    <name evidence="1" type="ORF">EgrG_001116200</name>
</gene>
<reference evidence="1 2" key="1">
    <citation type="journal article" date="2013" name="Nature">
        <title>The genomes of four tapeworm species reveal adaptations to parasitism.</title>
        <authorList>
            <person name="Tsai I.J."/>
            <person name="Zarowiecki M."/>
            <person name="Holroyd N."/>
            <person name="Garciarrubio A."/>
            <person name="Sanchez-Flores A."/>
            <person name="Brooks K.L."/>
            <person name="Tracey A."/>
            <person name="Bobes R.J."/>
            <person name="Fragoso G."/>
            <person name="Sciutto E."/>
            <person name="Aslett M."/>
            <person name="Beasley H."/>
            <person name="Bennett H.M."/>
            <person name="Cai J."/>
            <person name="Camicia F."/>
            <person name="Clark R."/>
            <person name="Cucher M."/>
            <person name="De Silva N."/>
            <person name="Day T.A."/>
            <person name="Deplazes P."/>
            <person name="Estrada K."/>
            <person name="Fernandez C."/>
            <person name="Holland P.W."/>
            <person name="Hou J."/>
            <person name="Hu S."/>
            <person name="Huckvale T."/>
            <person name="Hung S.S."/>
            <person name="Kamenetzky L."/>
            <person name="Keane J.A."/>
            <person name="Kiss F."/>
            <person name="Koziol U."/>
            <person name="Lambert O."/>
            <person name="Liu K."/>
            <person name="Luo X."/>
            <person name="Luo Y."/>
            <person name="Macchiaroli N."/>
            <person name="Nichol S."/>
            <person name="Paps J."/>
            <person name="Parkinson J."/>
            <person name="Pouchkina-Stantcheva N."/>
            <person name="Riddiford N."/>
            <person name="Rosenzvit M."/>
            <person name="Salinas G."/>
            <person name="Wasmuth J.D."/>
            <person name="Zamanian M."/>
            <person name="Zheng Y."/>
            <person name="Cai X."/>
            <person name="Soberon X."/>
            <person name="Olson P.D."/>
            <person name="Laclette J.P."/>
            <person name="Brehm K."/>
            <person name="Berriman M."/>
            <person name="Garciarrubio A."/>
            <person name="Bobes R.J."/>
            <person name="Fragoso G."/>
            <person name="Sanchez-Flores A."/>
            <person name="Estrada K."/>
            <person name="Cevallos M.A."/>
            <person name="Morett E."/>
            <person name="Gonzalez V."/>
            <person name="Portillo T."/>
            <person name="Ochoa-Leyva A."/>
            <person name="Jose M.V."/>
            <person name="Sciutto E."/>
            <person name="Landa A."/>
            <person name="Jimenez L."/>
            <person name="Valdes V."/>
            <person name="Carrero J.C."/>
            <person name="Larralde C."/>
            <person name="Morales-Montor J."/>
            <person name="Limon-Lason J."/>
            <person name="Soberon X."/>
            <person name="Laclette J.P."/>
        </authorList>
    </citation>
    <scope>NUCLEOTIDE SEQUENCE [LARGE SCALE GENOMIC DNA]</scope>
</reference>
<name>A0A068WK53_ECHGR</name>
<protein>
    <submittedName>
        <fullName evidence="1 3">Uncharacterized protein</fullName>
    </submittedName>
</protein>
<reference evidence="1" key="2">
    <citation type="submission" date="2014-06" db="EMBL/GenBank/DDBJ databases">
        <authorList>
            <person name="Aslett M."/>
        </authorList>
    </citation>
    <scope>NUCLEOTIDE SEQUENCE</scope>
</reference>
<evidence type="ECO:0000313" key="3">
    <source>
        <dbReference type="WBParaSite" id="EgrG_001116200"/>
    </source>
</evidence>
<evidence type="ECO:0000313" key="2">
    <source>
        <dbReference type="Proteomes" id="UP000492820"/>
    </source>
</evidence>
<dbReference type="AlphaFoldDB" id="A0A068WK53"/>